<evidence type="ECO:0008006" key="4">
    <source>
        <dbReference type="Google" id="ProtNLM"/>
    </source>
</evidence>
<reference evidence="2 3" key="1">
    <citation type="journal article" date="2014" name="Genome Announc.">
        <title>Draft Genome Sequences of Marinobacter similis A3d10T and Marinobacter salarius R9SW1T.</title>
        <authorList>
            <person name="Ivanova E.P."/>
            <person name="Ng H.J."/>
            <person name="Webb H.K."/>
            <person name="Feng G."/>
            <person name="Oshima K."/>
            <person name="Hattori M."/>
            <person name="Ohkuma M."/>
            <person name="Sergeev A.F."/>
            <person name="Mikhailov V.V."/>
            <person name="Crawford R.J."/>
            <person name="Sawabe T."/>
        </authorList>
    </citation>
    <scope>NUCLEOTIDE SEQUENCE [LARGE SCALE GENOMIC DNA]</scope>
    <source>
        <strain evidence="2 3">A3d10</strain>
    </source>
</reference>
<evidence type="ECO:0000313" key="2">
    <source>
        <dbReference type="EMBL" id="AHI30133.1"/>
    </source>
</evidence>
<feature type="transmembrane region" description="Helical" evidence="1">
    <location>
        <begin position="300"/>
        <end position="318"/>
    </location>
</feature>
<feature type="transmembrane region" description="Helical" evidence="1">
    <location>
        <begin position="366"/>
        <end position="384"/>
    </location>
</feature>
<keyword evidence="1" id="KW-0472">Membrane</keyword>
<keyword evidence="3" id="KW-1185">Reference proteome</keyword>
<sequence length="409" mass="46248">MLILKKRIPKISRSGSQILLVFIGFLLLFRFVLPFGDEPDFFYRAEKLLNAAHSQFSPYYLLAPAFDALYLIKGCKINSDVLSFWSYTGDKECVEPFGQALIRFSITLFICLPLIFVLVFRRFFYKFFRLLGWAADSEDWGRRADVLSLSLLFPGLIFYIGVLAEEQLVLVLSLLIFLAWRSKFFVCFLLIGIFSLDLGNGIVVLVFILTAIFFQVVDRVVGLRGVAILILLMFGFSLFVGYTLLSHFESVALVGQKASSISAKASSIGEEIRGKYPVILRPIITFMTGVFMTPSGVKAIPAYVISFLGLIIVFRRIMVCISDRSRRYDNGMNCENSQFRSACVDALAAIAIIGCFVFVLPDYANAKYYIFLVPFLFYVSSFVVCRHKILIFNAVLSVTVLINLSLYRI</sequence>
<accession>W5YUG9</accession>
<feature type="transmembrane region" description="Helical" evidence="1">
    <location>
        <begin position="339"/>
        <end position="360"/>
    </location>
</feature>
<evidence type="ECO:0000256" key="1">
    <source>
        <dbReference type="SAM" id="Phobius"/>
    </source>
</evidence>
<keyword evidence="1" id="KW-1133">Transmembrane helix</keyword>
<feature type="transmembrane region" description="Helical" evidence="1">
    <location>
        <begin position="100"/>
        <end position="124"/>
    </location>
</feature>
<proteinExistence type="predicted"/>
<keyword evidence="1" id="KW-0812">Transmembrane</keyword>
<dbReference type="Proteomes" id="UP000061489">
    <property type="component" value="Chromosome"/>
</dbReference>
<evidence type="ECO:0000313" key="3">
    <source>
        <dbReference type="Proteomes" id="UP000061489"/>
    </source>
</evidence>
<gene>
    <name evidence="2" type="ORF">AU14_12640</name>
</gene>
<dbReference type="AlphaFoldDB" id="W5YUG9"/>
<feature type="transmembrane region" description="Helical" evidence="1">
    <location>
        <begin position="223"/>
        <end position="245"/>
    </location>
</feature>
<dbReference type="HOGENOM" id="CLU_731120_0_0_6"/>
<dbReference type="KEGG" id="msx:AU14_12640"/>
<feature type="transmembrane region" description="Helical" evidence="1">
    <location>
        <begin position="144"/>
        <end position="162"/>
    </location>
</feature>
<protein>
    <recommendedName>
        <fullName evidence="4">Glycosyltransferase RgtA/B/C/D-like domain-containing protein</fullName>
    </recommendedName>
</protein>
<organism evidence="2 3">
    <name type="scientific">Marinobacter similis</name>
    <dbReference type="NCBI Taxonomy" id="1420916"/>
    <lineage>
        <taxon>Bacteria</taxon>
        <taxon>Pseudomonadati</taxon>
        <taxon>Pseudomonadota</taxon>
        <taxon>Gammaproteobacteria</taxon>
        <taxon>Pseudomonadales</taxon>
        <taxon>Marinobacteraceae</taxon>
        <taxon>Marinobacter</taxon>
    </lineage>
</organism>
<feature type="transmembrane region" description="Helical" evidence="1">
    <location>
        <begin position="389"/>
        <end position="407"/>
    </location>
</feature>
<dbReference type="EMBL" id="CP007151">
    <property type="protein sequence ID" value="AHI30133.1"/>
    <property type="molecule type" value="Genomic_DNA"/>
</dbReference>
<name>W5YUG9_9GAMM</name>